<evidence type="ECO:0000256" key="6">
    <source>
        <dbReference type="PIRSR" id="PIRSR600821-52"/>
    </source>
</evidence>
<dbReference type="EC" id="5.1.1.1" evidence="4"/>
<dbReference type="SUPFAM" id="SSF50621">
    <property type="entry name" value="Alanine racemase C-terminal domain-like"/>
    <property type="match status" value="1"/>
</dbReference>
<dbReference type="GO" id="GO:0009252">
    <property type="term" value="P:peptidoglycan biosynthetic process"/>
    <property type="evidence" value="ECO:0007669"/>
    <property type="project" value="TreeGrafter"/>
</dbReference>
<dbReference type="NCBIfam" id="TIGR00492">
    <property type="entry name" value="alr"/>
    <property type="match status" value="1"/>
</dbReference>
<evidence type="ECO:0000259" key="7">
    <source>
        <dbReference type="SMART" id="SM01005"/>
    </source>
</evidence>
<dbReference type="InterPro" id="IPR000821">
    <property type="entry name" value="Ala_racemase"/>
</dbReference>
<evidence type="ECO:0000256" key="5">
    <source>
        <dbReference type="PIRSR" id="PIRSR600821-50"/>
    </source>
</evidence>
<gene>
    <name evidence="8" type="ORF">BSZ39_00465</name>
</gene>
<reference evidence="9" key="1">
    <citation type="submission" date="2016-12" db="EMBL/GenBank/DDBJ databases">
        <authorList>
            <person name="Meng X."/>
        </authorList>
    </citation>
    <scope>NUCLEOTIDE SEQUENCE [LARGE SCALE GENOMIC DNA]</scope>
    <source>
        <strain evidence="9">DSM 19116</strain>
    </source>
</reference>
<sequence length="372" mass="39036">MSYPSRAIIDHGALAHNFRTLGSSVDAEVMPIVKANAYGHGLAPCVATLQRAGARIIGIAQLAEAIELAAHTRGARPEIFTWIYSPTQLGDIRDASRFGLHLSVPDTWALDAIARAMPDGVEPLRVHLKIDTGMGRGGVLADDAGALIEAALATPGIEVVGLWSHLACADTDSDATARQEEAFAAALARAQAAGAPIRYAHLAASGGALWHPATRHTHVRPGIAIYGIMPDDSDPAAANLRPVMRLEAELTSVKQVPGGTPVSYGHIETVSATTLGIVPLGYADGMDRHASSRAHVTVGGRMCRVVGRICMDQFVVDLGPESDARVGDTAIVWGPGGPSASDWARAAGTIGYEMVARLGPRVPRIHVHQEDV</sequence>
<evidence type="ECO:0000313" key="9">
    <source>
        <dbReference type="Proteomes" id="UP000185628"/>
    </source>
</evidence>
<evidence type="ECO:0000256" key="1">
    <source>
        <dbReference type="ARBA" id="ARBA00001933"/>
    </source>
</evidence>
<evidence type="ECO:0000256" key="2">
    <source>
        <dbReference type="ARBA" id="ARBA00022898"/>
    </source>
</evidence>
<dbReference type="GO" id="GO:0005829">
    <property type="term" value="C:cytosol"/>
    <property type="evidence" value="ECO:0007669"/>
    <property type="project" value="TreeGrafter"/>
</dbReference>
<comment type="catalytic activity">
    <reaction evidence="4">
        <text>L-alanine = D-alanine</text>
        <dbReference type="Rhea" id="RHEA:20249"/>
        <dbReference type="ChEBI" id="CHEBI:57416"/>
        <dbReference type="ChEBI" id="CHEBI:57972"/>
        <dbReference type="EC" id="5.1.1.1"/>
    </reaction>
</comment>
<comment type="cofactor">
    <cofactor evidence="1 4 5">
        <name>pyridoxal 5'-phosphate</name>
        <dbReference type="ChEBI" id="CHEBI:597326"/>
    </cofactor>
</comment>
<dbReference type="InterPro" id="IPR009006">
    <property type="entry name" value="Ala_racemase/Decarboxylase_C"/>
</dbReference>
<dbReference type="EMBL" id="MQVR01000002">
    <property type="protein sequence ID" value="OKL55044.1"/>
    <property type="molecule type" value="Genomic_DNA"/>
</dbReference>
<feature type="active site" description="Proton acceptor; specific for D-alanine" evidence="4">
    <location>
        <position position="34"/>
    </location>
</feature>
<dbReference type="SMART" id="SM01005">
    <property type="entry name" value="Ala_racemase_C"/>
    <property type="match status" value="1"/>
</dbReference>
<evidence type="ECO:0000256" key="4">
    <source>
        <dbReference type="HAMAP-Rule" id="MF_01201"/>
    </source>
</evidence>
<dbReference type="Gene3D" id="2.40.37.10">
    <property type="entry name" value="Lyase, Ornithine Decarboxylase, Chain A, domain 1"/>
    <property type="match status" value="1"/>
</dbReference>
<feature type="binding site" evidence="4 6">
    <location>
        <position position="136"/>
    </location>
    <ligand>
        <name>substrate</name>
    </ligand>
</feature>
<dbReference type="Pfam" id="PF00842">
    <property type="entry name" value="Ala_racemase_C"/>
    <property type="match status" value="1"/>
</dbReference>
<protein>
    <recommendedName>
        <fullName evidence="4">Alanine racemase</fullName>
        <ecNumber evidence="4">5.1.1.1</ecNumber>
    </recommendedName>
</protein>
<dbReference type="GO" id="GO:0008784">
    <property type="term" value="F:alanine racemase activity"/>
    <property type="evidence" value="ECO:0007669"/>
    <property type="project" value="UniProtKB-UniRule"/>
</dbReference>
<dbReference type="GO" id="GO:0030632">
    <property type="term" value="P:D-alanine biosynthetic process"/>
    <property type="evidence" value="ECO:0007669"/>
    <property type="project" value="UniProtKB-UniRule"/>
</dbReference>
<dbReference type="Proteomes" id="UP000185628">
    <property type="component" value="Unassembled WGS sequence"/>
</dbReference>
<dbReference type="PRINTS" id="PR00992">
    <property type="entry name" value="ALARACEMASE"/>
</dbReference>
<comment type="similarity">
    <text evidence="4">Belongs to the alanine racemase family.</text>
</comment>
<keyword evidence="2 4" id="KW-0663">Pyridoxal phosphate</keyword>
<dbReference type="Pfam" id="PF01168">
    <property type="entry name" value="Ala_racemase_N"/>
    <property type="match status" value="1"/>
</dbReference>
<proteinExistence type="inferred from homology"/>
<feature type="active site" description="Proton acceptor; specific for L-alanine" evidence="4">
    <location>
        <position position="264"/>
    </location>
</feature>
<dbReference type="PANTHER" id="PTHR30511">
    <property type="entry name" value="ALANINE RACEMASE"/>
    <property type="match status" value="1"/>
</dbReference>
<organism evidence="8 9">
    <name type="scientific">Bowdeniella nasicola</name>
    <dbReference type="NCBI Taxonomy" id="208480"/>
    <lineage>
        <taxon>Bacteria</taxon>
        <taxon>Bacillati</taxon>
        <taxon>Actinomycetota</taxon>
        <taxon>Actinomycetes</taxon>
        <taxon>Actinomycetales</taxon>
        <taxon>Actinomycetaceae</taxon>
        <taxon>Bowdeniella</taxon>
    </lineage>
</organism>
<dbReference type="PANTHER" id="PTHR30511:SF0">
    <property type="entry name" value="ALANINE RACEMASE, CATABOLIC-RELATED"/>
    <property type="match status" value="1"/>
</dbReference>
<comment type="function">
    <text evidence="4">Catalyzes the interconversion of L-alanine and D-alanine. May also act on other amino acids.</text>
</comment>
<feature type="modified residue" description="N6-(pyridoxal phosphate)lysine" evidence="4 5">
    <location>
        <position position="34"/>
    </location>
</feature>
<feature type="binding site" evidence="4 6">
    <location>
        <position position="311"/>
    </location>
    <ligand>
        <name>substrate</name>
    </ligand>
</feature>
<dbReference type="CDD" id="cd00430">
    <property type="entry name" value="PLPDE_III_AR"/>
    <property type="match status" value="1"/>
</dbReference>
<dbReference type="Gene3D" id="3.20.20.10">
    <property type="entry name" value="Alanine racemase"/>
    <property type="match status" value="1"/>
</dbReference>
<dbReference type="InterPro" id="IPR011079">
    <property type="entry name" value="Ala_racemase_C"/>
</dbReference>
<evidence type="ECO:0000256" key="3">
    <source>
        <dbReference type="ARBA" id="ARBA00023235"/>
    </source>
</evidence>
<dbReference type="HAMAP" id="MF_01201">
    <property type="entry name" value="Ala_racemase"/>
    <property type="match status" value="1"/>
</dbReference>
<dbReference type="RefSeq" id="WP_073715439.1">
    <property type="nucleotide sequence ID" value="NZ_MQVR01000002.1"/>
</dbReference>
<evidence type="ECO:0000313" key="8">
    <source>
        <dbReference type="EMBL" id="OKL55044.1"/>
    </source>
</evidence>
<dbReference type="InterPro" id="IPR001608">
    <property type="entry name" value="Ala_racemase_N"/>
</dbReference>
<accession>A0A1Q5Q5E4</accession>
<feature type="domain" description="Alanine racemase C-terminal" evidence="7">
    <location>
        <begin position="243"/>
        <end position="367"/>
    </location>
</feature>
<dbReference type="SUPFAM" id="SSF51419">
    <property type="entry name" value="PLP-binding barrel"/>
    <property type="match status" value="1"/>
</dbReference>
<dbReference type="OrthoDB" id="9813814at2"/>
<dbReference type="AlphaFoldDB" id="A0A1Q5Q5E4"/>
<keyword evidence="3 4" id="KW-0413">Isomerase</keyword>
<dbReference type="GO" id="GO:0030170">
    <property type="term" value="F:pyridoxal phosphate binding"/>
    <property type="evidence" value="ECO:0007669"/>
    <property type="project" value="UniProtKB-UniRule"/>
</dbReference>
<keyword evidence="9" id="KW-1185">Reference proteome</keyword>
<comment type="pathway">
    <text evidence="4">Amino-acid biosynthesis; D-alanine biosynthesis; D-alanine from L-alanine: step 1/1.</text>
</comment>
<name>A0A1Q5Q5E4_9ACTO</name>
<dbReference type="InterPro" id="IPR029066">
    <property type="entry name" value="PLP-binding_barrel"/>
</dbReference>
<comment type="caution">
    <text evidence="8">The sequence shown here is derived from an EMBL/GenBank/DDBJ whole genome shotgun (WGS) entry which is preliminary data.</text>
</comment>
<dbReference type="UniPathway" id="UPA00042">
    <property type="reaction ID" value="UER00497"/>
</dbReference>